<dbReference type="EMBL" id="MN739712">
    <property type="protein sequence ID" value="QHT22560.1"/>
    <property type="molecule type" value="Genomic_DNA"/>
</dbReference>
<reference evidence="1" key="1">
    <citation type="journal article" date="2020" name="Nature">
        <title>Giant virus diversity and host interactions through global metagenomics.</title>
        <authorList>
            <person name="Schulz F."/>
            <person name="Roux S."/>
            <person name="Paez-Espino D."/>
            <person name="Jungbluth S."/>
            <person name="Walsh D.A."/>
            <person name="Denef V.J."/>
            <person name="McMahon K.D."/>
            <person name="Konstantinidis K.T."/>
            <person name="Eloe-Fadrosh E.A."/>
            <person name="Kyrpides N.C."/>
            <person name="Woyke T."/>
        </authorList>
    </citation>
    <scope>NUCLEOTIDE SEQUENCE</scope>
    <source>
        <strain evidence="1">GVMAG-M-3300023179-111</strain>
    </source>
</reference>
<organism evidence="1">
    <name type="scientific">viral metagenome</name>
    <dbReference type="NCBI Taxonomy" id="1070528"/>
    <lineage>
        <taxon>unclassified sequences</taxon>
        <taxon>metagenomes</taxon>
        <taxon>organismal metagenomes</taxon>
    </lineage>
</organism>
<dbReference type="AlphaFoldDB" id="A0A6C0E1U6"/>
<name>A0A6C0E1U6_9ZZZZ</name>
<sequence>MFNIISKFQNDDDKEVDINYLQEDEIKDEIKEEIKEDNKENKELLKESFDKWKNTKVKINESDSDEDNENVIYVVSIDNTPYYYDKDLVSARKNMWKLAHKYIISDEDDEIGVSNDKYIMTNNPNNIQIVSPLDFLFFRYSNVLHVLNIDYILPF</sequence>
<protein>
    <submittedName>
        <fullName evidence="1">Uncharacterized protein</fullName>
    </submittedName>
</protein>
<accession>A0A6C0E1U6</accession>
<proteinExistence type="predicted"/>
<evidence type="ECO:0000313" key="1">
    <source>
        <dbReference type="EMBL" id="QHT22560.1"/>
    </source>
</evidence>